<keyword evidence="1" id="KW-0732">Signal</keyword>
<organism evidence="2 3">
    <name type="scientific">Roseateles asaccharophilus</name>
    <dbReference type="NCBI Taxonomy" id="582607"/>
    <lineage>
        <taxon>Bacteria</taxon>
        <taxon>Pseudomonadati</taxon>
        <taxon>Pseudomonadota</taxon>
        <taxon>Betaproteobacteria</taxon>
        <taxon>Burkholderiales</taxon>
        <taxon>Sphaerotilaceae</taxon>
        <taxon>Roseateles</taxon>
    </lineage>
</organism>
<evidence type="ECO:0000313" key="2">
    <source>
        <dbReference type="EMBL" id="MDR7333550.1"/>
    </source>
</evidence>
<dbReference type="Proteomes" id="UP001180825">
    <property type="component" value="Unassembled WGS sequence"/>
</dbReference>
<feature type="signal peptide" evidence="1">
    <location>
        <begin position="1"/>
        <end position="18"/>
    </location>
</feature>
<accession>A0ABU2A8U1</accession>
<sequence>MKALFAAAAIALATSASAGTVSYSNYTHQDPTGFGQSFEDIYSFSLSSNTWVSGMLNTGSEAGGLPLIDIQSVILRRVGDTGLGWAETIAIDWDVADGGFEQWAFGTRQLSAGEWQLQIAGISYADKSGQGYAAALELPEPGSIALAALALVGAGASTFRRRNKA</sequence>
<protein>
    <recommendedName>
        <fullName evidence="4">PEP-CTERM protein-sorting domain-containing protein</fullName>
    </recommendedName>
</protein>
<evidence type="ECO:0000313" key="3">
    <source>
        <dbReference type="Proteomes" id="UP001180825"/>
    </source>
</evidence>
<proteinExistence type="predicted"/>
<evidence type="ECO:0008006" key="4">
    <source>
        <dbReference type="Google" id="ProtNLM"/>
    </source>
</evidence>
<gene>
    <name evidence="2" type="ORF">J2X21_002692</name>
</gene>
<evidence type="ECO:0000256" key="1">
    <source>
        <dbReference type="SAM" id="SignalP"/>
    </source>
</evidence>
<name>A0ABU2A8U1_9BURK</name>
<keyword evidence="3" id="KW-1185">Reference proteome</keyword>
<comment type="caution">
    <text evidence="2">The sequence shown here is derived from an EMBL/GenBank/DDBJ whole genome shotgun (WGS) entry which is preliminary data.</text>
</comment>
<feature type="chain" id="PRO_5045766135" description="PEP-CTERM protein-sorting domain-containing protein" evidence="1">
    <location>
        <begin position="19"/>
        <end position="165"/>
    </location>
</feature>
<dbReference type="EMBL" id="JAVDXV010000005">
    <property type="protein sequence ID" value="MDR7333550.1"/>
    <property type="molecule type" value="Genomic_DNA"/>
</dbReference>
<reference evidence="2 3" key="1">
    <citation type="submission" date="2023-07" db="EMBL/GenBank/DDBJ databases">
        <title>Sorghum-associated microbial communities from plants grown in Nebraska, USA.</title>
        <authorList>
            <person name="Schachtman D."/>
        </authorList>
    </citation>
    <scope>NUCLEOTIDE SEQUENCE [LARGE SCALE GENOMIC DNA]</scope>
    <source>
        <strain evidence="2 3">BE316</strain>
    </source>
</reference>
<dbReference type="RefSeq" id="WP_310329321.1">
    <property type="nucleotide sequence ID" value="NZ_JAVDXV010000005.1"/>
</dbReference>